<dbReference type="AlphaFoldDB" id="A0A1D9Q073"/>
<protein>
    <submittedName>
        <fullName evidence="1">Uncharacterized protein</fullName>
    </submittedName>
</protein>
<dbReference type="Proteomes" id="UP000177798">
    <property type="component" value="Chromosome 3"/>
</dbReference>
<reference evidence="2" key="1">
    <citation type="journal article" date="2017" name="Genome Biol. Evol.">
        <title>The complete genome sequence of the phytopathogenic fungus Sclerotinia sclerotiorum reveals insights into the genome architecture of broad host range pathogens.</title>
        <authorList>
            <person name="Derbyshire M."/>
            <person name="Denton-Giles M."/>
            <person name="Hegedus D."/>
            <person name="Seifbarghy S."/>
            <person name="Rollins J."/>
            <person name="van Kan J."/>
            <person name="Seidl M.F."/>
            <person name="Faino L."/>
            <person name="Mbengue M."/>
            <person name="Navaud O."/>
            <person name="Raffaele S."/>
            <person name="Hammond-Kosack K."/>
            <person name="Heard S."/>
            <person name="Oliver R."/>
        </authorList>
    </citation>
    <scope>NUCLEOTIDE SEQUENCE [LARGE SCALE GENOMIC DNA]</scope>
    <source>
        <strain evidence="2">ATCC 18683 / 1980 / Ss-1</strain>
    </source>
</reference>
<dbReference type="EMBL" id="CP017816">
    <property type="protein sequence ID" value="APA08345.1"/>
    <property type="molecule type" value="Genomic_DNA"/>
</dbReference>
<evidence type="ECO:0000313" key="1">
    <source>
        <dbReference type="EMBL" id="APA08345.1"/>
    </source>
</evidence>
<accession>A0A1D9Q073</accession>
<organism evidence="1 2">
    <name type="scientific">Sclerotinia sclerotiorum (strain ATCC 18683 / 1980 / Ss-1)</name>
    <name type="common">White mold</name>
    <name type="synonym">Whetzelinia sclerotiorum</name>
    <dbReference type="NCBI Taxonomy" id="665079"/>
    <lineage>
        <taxon>Eukaryota</taxon>
        <taxon>Fungi</taxon>
        <taxon>Dikarya</taxon>
        <taxon>Ascomycota</taxon>
        <taxon>Pezizomycotina</taxon>
        <taxon>Leotiomycetes</taxon>
        <taxon>Helotiales</taxon>
        <taxon>Sclerotiniaceae</taxon>
        <taxon>Sclerotinia</taxon>
    </lineage>
</organism>
<evidence type="ECO:0000313" key="2">
    <source>
        <dbReference type="Proteomes" id="UP000177798"/>
    </source>
</evidence>
<sequence>MCSALSMTNLYECGGYIGSISTLTRVAIHGMGTWLLDEQQGEGLNESLCQIFTTIEKNCRALEKFNLVIGDVGNWDDIGGAKIVKSATASRLVEIDEDFEDLHFVASPSKIQSIIHHSHDPKQEINGVIAEARWAMDGFKQHVQHQQTADPGAAEFWRKVNVVPSVLGWVEGNLNNAGIEPRLWFPAMGFTIPCHEDGSPVYK</sequence>
<gene>
    <name evidence="1" type="ORF">sscle_03g031150</name>
</gene>
<dbReference type="OrthoDB" id="3501272at2759"/>
<dbReference type="VEuPathDB" id="FungiDB:sscle_03g031150"/>
<proteinExistence type="predicted"/>
<name>A0A1D9Q073_SCLS1</name>
<dbReference type="KEGG" id="ssl:SS1G_13274"/>
<dbReference type="RefSeq" id="XP_001585758.1">
    <property type="nucleotide sequence ID" value="XM_001585708.1"/>
</dbReference>